<evidence type="ECO:0000256" key="1">
    <source>
        <dbReference type="ARBA" id="ARBA00004141"/>
    </source>
</evidence>
<dbReference type="PANTHER" id="PTHR12703:SF4">
    <property type="entry name" value="TRANSMEMBRANE PROTEIN 33"/>
    <property type="match status" value="1"/>
</dbReference>
<evidence type="ECO:0000256" key="3">
    <source>
        <dbReference type="ARBA" id="ARBA00022692"/>
    </source>
</evidence>
<comment type="similarity">
    <text evidence="2">Belongs to the PER33/POM33 family.</text>
</comment>
<comment type="caution">
    <text evidence="8">The sequence shown here is derived from an EMBL/GenBank/DDBJ whole genome shotgun (WGS) entry which is preliminary data.</text>
</comment>
<evidence type="ECO:0000256" key="2">
    <source>
        <dbReference type="ARBA" id="ARBA00007322"/>
    </source>
</evidence>
<dbReference type="Proteomes" id="UP000749646">
    <property type="component" value="Unassembled WGS sequence"/>
</dbReference>
<feature type="transmembrane region" description="Helical" evidence="7">
    <location>
        <begin position="94"/>
        <end position="120"/>
    </location>
</feature>
<feature type="transmembrane region" description="Helical" evidence="7">
    <location>
        <begin position="22"/>
        <end position="41"/>
    </location>
</feature>
<keyword evidence="5 7" id="KW-0472">Membrane</keyword>
<comment type="subcellular location">
    <subcellularLocation>
        <location evidence="1">Membrane</location>
        <topology evidence="1">Multi-pass membrane protein</topology>
    </subcellularLocation>
</comment>
<proteinExistence type="inferred from homology"/>
<evidence type="ECO:0000256" key="4">
    <source>
        <dbReference type="ARBA" id="ARBA00022989"/>
    </source>
</evidence>
<dbReference type="GO" id="GO:0071786">
    <property type="term" value="P:endoplasmic reticulum tubular network organization"/>
    <property type="evidence" value="ECO:0007669"/>
    <property type="project" value="TreeGrafter"/>
</dbReference>
<protein>
    <submittedName>
        <fullName evidence="8">Uncharacterized protein</fullName>
    </submittedName>
</protein>
<gene>
    <name evidence="8" type="ORF">BGZ65_009015</name>
</gene>
<feature type="transmembrane region" description="Helical" evidence="7">
    <location>
        <begin position="166"/>
        <end position="191"/>
    </location>
</feature>
<dbReference type="Pfam" id="PF03661">
    <property type="entry name" value="TMEM33_Pom33"/>
    <property type="match status" value="1"/>
</dbReference>
<sequence length="283" mass="31950">MPPAPPATLSDRLWVLVKGPQFVWWLGHVTMLVCAALYFLYWITFNYGAGAHWFSRAFLGAIVSYGVVIYKSFPNIQFTPEFFRKILADENVQYFLMAIFWWRSTAMLAPLLPFTVFAFFNSLNYTRTNILPTFFPPPPAGTTDETYNDVSLISRKLHVWTESNHAAAMTFVAYVEVIGVMGSLIIGAITFQSSILSPIVYGNFLRYRYFFSAETRTAFALIRSSLDNFFLPPSGNPSIPPVVVRGYTMARDAVIRFGQAPVHQAAAAPRPESEERSRSHVRG</sequence>
<dbReference type="InterPro" id="IPR051645">
    <property type="entry name" value="PER33/POM33_regulator"/>
</dbReference>
<dbReference type="AlphaFoldDB" id="A0A9P6ITI7"/>
<feature type="region of interest" description="Disordered" evidence="6">
    <location>
        <begin position="262"/>
        <end position="283"/>
    </location>
</feature>
<dbReference type="EMBL" id="JAAAHW010007612">
    <property type="protein sequence ID" value="KAF9947207.1"/>
    <property type="molecule type" value="Genomic_DNA"/>
</dbReference>
<evidence type="ECO:0000313" key="8">
    <source>
        <dbReference type="EMBL" id="KAF9947207.1"/>
    </source>
</evidence>
<dbReference type="GO" id="GO:0016020">
    <property type="term" value="C:membrane"/>
    <property type="evidence" value="ECO:0007669"/>
    <property type="project" value="UniProtKB-SubCell"/>
</dbReference>
<keyword evidence="9" id="KW-1185">Reference proteome</keyword>
<organism evidence="8 9">
    <name type="scientific">Modicella reniformis</name>
    <dbReference type="NCBI Taxonomy" id="1440133"/>
    <lineage>
        <taxon>Eukaryota</taxon>
        <taxon>Fungi</taxon>
        <taxon>Fungi incertae sedis</taxon>
        <taxon>Mucoromycota</taxon>
        <taxon>Mortierellomycotina</taxon>
        <taxon>Mortierellomycetes</taxon>
        <taxon>Mortierellales</taxon>
        <taxon>Mortierellaceae</taxon>
        <taxon>Modicella</taxon>
    </lineage>
</organism>
<dbReference type="GO" id="GO:0005783">
    <property type="term" value="C:endoplasmic reticulum"/>
    <property type="evidence" value="ECO:0007669"/>
    <property type="project" value="TreeGrafter"/>
</dbReference>
<dbReference type="PANTHER" id="PTHR12703">
    <property type="entry name" value="TRANSMEMBRANE PROTEIN 33"/>
    <property type="match status" value="1"/>
</dbReference>
<keyword evidence="3 7" id="KW-0812">Transmembrane</keyword>
<name>A0A9P6ITI7_9FUNG</name>
<evidence type="ECO:0000256" key="5">
    <source>
        <dbReference type="ARBA" id="ARBA00023136"/>
    </source>
</evidence>
<accession>A0A9P6ITI7</accession>
<keyword evidence="4 7" id="KW-1133">Transmembrane helix</keyword>
<feature type="transmembrane region" description="Helical" evidence="7">
    <location>
        <begin position="53"/>
        <end position="73"/>
    </location>
</feature>
<evidence type="ECO:0000256" key="6">
    <source>
        <dbReference type="SAM" id="MobiDB-lite"/>
    </source>
</evidence>
<feature type="compositionally biased region" description="Basic and acidic residues" evidence="6">
    <location>
        <begin position="271"/>
        <end position="283"/>
    </location>
</feature>
<evidence type="ECO:0000313" key="9">
    <source>
        <dbReference type="Proteomes" id="UP000749646"/>
    </source>
</evidence>
<reference evidence="8" key="1">
    <citation type="journal article" date="2020" name="Fungal Divers.">
        <title>Resolving the Mortierellaceae phylogeny through synthesis of multi-gene phylogenetics and phylogenomics.</title>
        <authorList>
            <person name="Vandepol N."/>
            <person name="Liber J."/>
            <person name="Desiro A."/>
            <person name="Na H."/>
            <person name="Kennedy M."/>
            <person name="Barry K."/>
            <person name="Grigoriev I.V."/>
            <person name="Miller A.N."/>
            <person name="O'Donnell K."/>
            <person name="Stajich J.E."/>
            <person name="Bonito G."/>
        </authorList>
    </citation>
    <scope>NUCLEOTIDE SEQUENCE</scope>
    <source>
        <strain evidence="8">MES-2147</strain>
    </source>
</reference>
<dbReference type="OrthoDB" id="5581259at2759"/>
<dbReference type="GO" id="GO:0061024">
    <property type="term" value="P:membrane organization"/>
    <property type="evidence" value="ECO:0007669"/>
    <property type="project" value="TreeGrafter"/>
</dbReference>
<dbReference type="InterPro" id="IPR005344">
    <property type="entry name" value="TMEM33/Pom33"/>
</dbReference>
<evidence type="ECO:0000256" key="7">
    <source>
        <dbReference type="SAM" id="Phobius"/>
    </source>
</evidence>